<proteinExistence type="inferred from homology"/>
<reference evidence="3 4" key="1">
    <citation type="journal article" date="2013" name="PLoS ONE">
        <title>Assembly-driven community genomics of a hypersaline microbial ecosystem.</title>
        <authorList>
            <person name="Podell S."/>
            <person name="Ugalde J.A."/>
            <person name="Narasingarao P."/>
            <person name="Banfield J.F."/>
            <person name="Heidelberg K.B."/>
            <person name="Allen E.E."/>
        </authorList>
    </citation>
    <scope>NUCLEOTIDE SEQUENCE [LARGE SCALE GENOMIC DNA]</scope>
    <source>
        <strain evidence="4">J07HQW1</strain>
    </source>
</reference>
<evidence type="ECO:0000313" key="4">
    <source>
        <dbReference type="Proteomes" id="UP000030649"/>
    </source>
</evidence>
<evidence type="ECO:0000256" key="1">
    <source>
        <dbReference type="ARBA" id="ARBA00007637"/>
    </source>
</evidence>
<dbReference type="AlphaFoldDB" id="U1N100"/>
<protein>
    <submittedName>
        <fullName evidence="3">NAD dependent epimerase/dehydratase family protein</fullName>
    </submittedName>
</protein>
<gene>
    <name evidence="3" type="ORF">J07HQW1_00011</name>
</gene>
<dbReference type="STRING" id="1238424.J07HQW1_00011"/>
<evidence type="ECO:0000259" key="2">
    <source>
        <dbReference type="Pfam" id="PF01370"/>
    </source>
</evidence>
<sequence>MHILVTGGAGFIGGHLADFFIDAGHDVTTLDILEPFYDLGLKEHNIDVARQRATETDGSYEFIEGSTTDTKLVNDIVEDIDVIYHQAAQAGV</sequence>
<dbReference type="InterPro" id="IPR036291">
    <property type="entry name" value="NAD(P)-bd_dom_sf"/>
</dbReference>
<feature type="domain" description="NAD-dependent epimerase/dehydratase" evidence="2">
    <location>
        <begin position="3"/>
        <end position="92"/>
    </location>
</feature>
<dbReference type="InterPro" id="IPR001509">
    <property type="entry name" value="Epimerase_deHydtase"/>
</dbReference>
<accession>U1N100</accession>
<dbReference type="Gene3D" id="3.40.50.720">
    <property type="entry name" value="NAD(P)-binding Rossmann-like Domain"/>
    <property type="match status" value="1"/>
</dbReference>
<name>U1N100_9EURY</name>
<dbReference type="HOGENOM" id="CLU_2406301_0_0_2"/>
<organism evidence="3 4">
    <name type="scientific">Haloquadratum walsbyi J07HQW1</name>
    <dbReference type="NCBI Taxonomy" id="1238424"/>
    <lineage>
        <taxon>Archaea</taxon>
        <taxon>Methanobacteriati</taxon>
        <taxon>Methanobacteriota</taxon>
        <taxon>Stenosarchaea group</taxon>
        <taxon>Halobacteria</taxon>
        <taxon>Halobacteriales</taxon>
        <taxon>Haloferacaceae</taxon>
        <taxon>Haloquadratum</taxon>
    </lineage>
</organism>
<evidence type="ECO:0000313" key="3">
    <source>
        <dbReference type="EMBL" id="ERG89998.1"/>
    </source>
</evidence>
<dbReference type="Proteomes" id="UP000030649">
    <property type="component" value="Unassembled WGS sequence"/>
</dbReference>
<dbReference type="PANTHER" id="PTHR43000">
    <property type="entry name" value="DTDP-D-GLUCOSE 4,6-DEHYDRATASE-RELATED"/>
    <property type="match status" value="1"/>
</dbReference>
<comment type="similarity">
    <text evidence="1">Belongs to the NAD(P)-dependent epimerase/dehydratase family.</text>
</comment>
<dbReference type="EMBL" id="KE356560">
    <property type="protein sequence ID" value="ERG89998.1"/>
    <property type="molecule type" value="Genomic_DNA"/>
</dbReference>
<dbReference type="Pfam" id="PF01370">
    <property type="entry name" value="Epimerase"/>
    <property type="match status" value="1"/>
</dbReference>
<dbReference type="SUPFAM" id="SSF51735">
    <property type="entry name" value="NAD(P)-binding Rossmann-fold domains"/>
    <property type="match status" value="1"/>
</dbReference>